<dbReference type="GO" id="GO:0051301">
    <property type="term" value="P:cell division"/>
    <property type="evidence" value="ECO:0007669"/>
    <property type="project" value="UniProtKB-KW"/>
</dbReference>
<evidence type="ECO:0000256" key="2">
    <source>
        <dbReference type="ARBA" id="ARBA00022618"/>
    </source>
</evidence>
<dbReference type="HAMAP" id="MF_01092">
    <property type="entry name" value="ZapD"/>
    <property type="match status" value="1"/>
</dbReference>
<keyword evidence="3 5" id="KW-0717">Septation</keyword>
<dbReference type="Proteomes" id="UP001168613">
    <property type="component" value="Unassembled WGS sequence"/>
</dbReference>
<comment type="subcellular location">
    <subcellularLocation>
        <location evidence="5">Cytoplasm</location>
    </subcellularLocation>
    <text evidence="5">Localizes to mid-cell in an FtsZ-dependent manner.</text>
</comment>
<evidence type="ECO:0000313" key="6">
    <source>
        <dbReference type="EMBL" id="MDN4120255.1"/>
    </source>
</evidence>
<evidence type="ECO:0000313" key="7">
    <source>
        <dbReference type="Proteomes" id="UP001168613"/>
    </source>
</evidence>
<dbReference type="RefSeq" id="WP_266122418.1">
    <property type="nucleotide sequence ID" value="NZ_JAJHNU010000001.1"/>
</dbReference>
<dbReference type="Gene3D" id="2.60.440.10">
    <property type="entry name" value="YacF-like domains"/>
    <property type="match status" value="1"/>
</dbReference>
<comment type="similarity">
    <text evidence="5">Belongs to the ZapD family.</text>
</comment>
<gene>
    <name evidence="5 6" type="primary">zapD</name>
    <name evidence="6" type="ORF">LMS43_03010</name>
</gene>
<protein>
    <recommendedName>
        <fullName evidence="5">Cell division protein ZapD</fullName>
    </recommendedName>
    <alternativeName>
        <fullName evidence="5">Z ring-associated protein D</fullName>
    </alternativeName>
</protein>
<dbReference type="Gene3D" id="1.10.3900.10">
    <property type="entry name" value="YacF-like"/>
    <property type="match status" value="1"/>
</dbReference>
<dbReference type="EMBL" id="JAJHNU010000001">
    <property type="protein sequence ID" value="MDN4120255.1"/>
    <property type="molecule type" value="Genomic_DNA"/>
</dbReference>
<dbReference type="Pfam" id="PF07072">
    <property type="entry name" value="ZapD"/>
    <property type="match status" value="1"/>
</dbReference>
<keyword evidence="7" id="KW-1185">Reference proteome</keyword>
<keyword evidence="1 5" id="KW-0963">Cytoplasm</keyword>
<dbReference type="NCBIfam" id="NF003656">
    <property type="entry name" value="PRK05287.1-4"/>
    <property type="match status" value="1"/>
</dbReference>
<dbReference type="PANTHER" id="PTHR39455">
    <property type="entry name" value="CELL DIVISION PROTEIN ZAPD"/>
    <property type="match status" value="1"/>
</dbReference>
<reference evidence="6" key="1">
    <citation type="submission" date="2021-11" db="EMBL/GenBank/DDBJ databases">
        <title>Draft genome sequence of Alcaligenes endophyticus type strain CCUG 75668T.</title>
        <authorList>
            <person name="Salva-Serra F."/>
            <person name="Duran R.E."/>
            <person name="Seeger M."/>
            <person name="Moore E.R.B."/>
            <person name="Jaen-Luchoro D."/>
        </authorList>
    </citation>
    <scope>NUCLEOTIDE SEQUENCE</scope>
    <source>
        <strain evidence="6">CCUG 75668</strain>
    </source>
</reference>
<dbReference type="InterPro" id="IPR036268">
    <property type="entry name" value="ZapD_sf"/>
</dbReference>
<name>A0ABT8EG35_9BURK</name>
<comment type="subunit">
    <text evidence="5">Interacts with FtsZ.</text>
</comment>
<accession>A0ABT8EG35</accession>
<evidence type="ECO:0000256" key="1">
    <source>
        <dbReference type="ARBA" id="ARBA00022490"/>
    </source>
</evidence>
<keyword evidence="2 5" id="KW-0132">Cell division</keyword>
<dbReference type="InterPro" id="IPR027462">
    <property type="entry name" value="ZapD_C"/>
</dbReference>
<dbReference type="PANTHER" id="PTHR39455:SF1">
    <property type="entry name" value="CELL DIVISION PROTEIN ZAPD"/>
    <property type="match status" value="1"/>
</dbReference>
<sequence length="251" mass="28706">MTLYEYPCNERVRALLRVEYLFERLFHFARHSDVHSHQVAVATLFDLLDISDRTDLRGAVLQDLERQRTALAALREHPGVAKHTLDEMLAEISAASQGLAGQGRIAQGLRENDWLNSLRGRVALPGGTSPVDMPSYYSWQLRSDAERDEDIRRWIEPFRPLYRGLGVILQLLRRAGDAVELIARQGAYQEMLAGKSFQLLRVWVQEGARIFPEMSANKYVIWVRFAKQNTELKPQAITDDVSFRLARCNIG</sequence>
<evidence type="ECO:0000256" key="3">
    <source>
        <dbReference type="ARBA" id="ARBA00023210"/>
    </source>
</evidence>
<comment type="function">
    <text evidence="5">Cell division factor that enhances FtsZ-ring assembly. Directly interacts with FtsZ and promotes bundling of FtsZ protofilaments, with a reduction in FtsZ GTPase activity.</text>
</comment>
<keyword evidence="4 5" id="KW-0131">Cell cycle</keyword>
<evidence type="ECO:0000256" key="5">
    <source>
        <dbReference type="HAMAP-Rule" id="MF_01092"/>
    </source>
</evidence>
<comment type="caution">
    <text evidence="6">The sequence shown here is derived from an EMBL/GenBank/DDBJ whole genome shotgun (WGS) entry which is preliminary data.</text>
</comment>
<evidence type="ECO:0000256" key="4">
    <source>
        <dbReference type="ARBA" id="ARBA00023306"/>
    </source>
</evidence>
<dbReference type="InterPro" id="IPR009777">
    <property type="entry name" value="ZapD"/>
</dbReference>
<dbReference type="SUPFAM" id="SSF160950">
    <property type="entry name" value="YacF-like"/>
    <property type="match status" value="1"/>
</dbReference>
<proteinExistence type="inferred from homology"/>
<organism evidence="6 7">
    <name type="scientific">Alcaligenes endophyticus</name>
    <dbReference type="NCBI Taxonomy" id="1929088"/>
    <lineage>
        <taxon>Bacteria</taxon>
        <taxon>Pseudomonadati</taxon>
        <taxon>Pseudomonadota</taxon>
        <taxon>Betaproteobacteria</taxon>
        <taxon>Burkholderiales</taxon>
        <taxon>Alcaligenaceae</taxon>
        <taxon>Alcaligenes</taxon>
    </lineage>
</organism>